<feature type="domain" description="Methyltransferase" evidence="3">
    <location>
        <begin position="40"/>
        <end position="133"/>
    </location>
</feature>
<reference evidence="4 5" key="1">
    <citation type="submission" date="2016-03" db="EMBL/GenBank/DDBJ databases">
        <title>How can Kluyveromyces marxianus grow so fast - potential evolutionary course in Saccharomyces Complex revealed by comparative genomics.</title>
        <authorList>
            <person name="Mo W."/>
            <person name="Lu W."/>
            <person name="Yang X."/>
            <person name="Qi J."/>
            <person name="Lv H."/>
        </authorList>
    </citation>
    <scope>NUCLEOTIDE SEQUENCE [LARGE SCALE GENOMIC DNA]</scope>
    <source>
        <strain evidence="4 5">FIM1</strain>
    </source>
</reference>
<dbReference type="Gene3D" id="3.40.50.150">
    <property type="entry name" value="Vaccinia Virus protein VP39"/>
    <property type="match status" value="1"/>
</dbReference>
<evidence type="ECO:0000313" key="4">
    <source>
        <dbReference type="EMBL" id="QGN15293.1"/>
    </source>
</evidence>
<dbReference type="PANTHER" id="PTHR44942">
    <property type="entry name" value="METHYLTRANSF_11 DOMAIN-CONTAINING PROTEIN"/>
    <property type="match status" value="1"/>
</dbReference>
<keyword evidence="5" id="KW-1185">Reference proteome</keyword>
<reference evidence="4 5" key="2">
    <citation type="submission" date="2019-11" db="EMBL/GenBank/DDBJ databases">
        <authorList>
            <person name="Lu H."/>
        </authorList>
    </citation>
    <scope>NUCLEOTIDE SEQUENCE [LARGE SCALE GENOMIC DNA]</scope>
    <source>
        <strain evidence="4 5">FIM1</strain>
    </source>
</reference>
<dbReference type="CDD" id="cd02440">
    <property type="entry name" value="AdoMet_MTases"/>
    <property type="match status" value="1"/>
</dbReference>
<sequence length="285" mass="32398">MSAFTAKDFNAAVYSDFRPSYPDDWYKTLSAYHKGNHHLVLDIGCGPGTATFALRKHMPFEKVVGADISQTMVEKARKVASDSNQQEVQFVAYNGDIKEIGLKPDMVTMAECAHWLDWENAMEQVAAVLPSDGTLAIWCYVDPVFVDFPELDSDIENLQYSEPPAGLGPYWEQPGRQNLRELLPKLPPPEKWFKDIQLWRHDGRSTATRAATPLVMEKTMTLEAFHNYTTTWSSYHNWSSSTNAGESHPDPTIPFMEKVKRVTKLESRDTIRVAWKTVALLARRK</sequence>
<dbReference type="Proteomes" id="UP000422736">
    <property type="component" value="Chromosome 3"/>
</dbReference>
<proteinExistence type="predicted"/>
<dbReference type="InterPro" id="IPR051052">
    <property type="entry name" value="Diverse_substrate_MTase"/>
</dbReference>
<dbReference type="Pfam" id="PF13649">
    <property type="entry name" value="Methyltransf_25"/>
    <property type="match status" value="1"/>
</dbReference>
<dbReference type="PANTHER" id="PTHR44942:SF4">
    <property type="entry name" value="METHYLTRANSFERASE TYPE 11 DOMAIN-CONTAINING PROTEIN"/>
    <property type="match status" value="1"/>
</dbReference>
<dbReference type="EMBL" id="CP015056">
    <property type="protein sequence ID" value="QGN15293.1"/>
    <property type="molecule type" value="Genomic_DNA"/>
</dbReference>
<evidence type="ECO:0000259" key="3">
    <source>
        <dbReference type="Pfam" id="PF13649"/>
    </source>
</evidence>
<dbReference type="InterPro" id="IPR041698">
    <property type="entry name" value="Methyltransf_25"/>
</dbReference>
<protein>
    <submittedName>
        <fullName evidence="4">Trans-aconitate 3-methyltransferase</fullName>
    </submittedName>
</protein>
<keyword evidence="1" id="KW-0489">Methyltransferase</keyword>
<evidence type="ECO:0000256" key="2">
    <source>
        <dbReference type="ARBA" id="ARBA00022679"/>
    </source>
</evidence>
<accession>A0ABX6EYH2</accession>
<dbReference type="InterPro" id="IPR029063">
    <property type="entry name" value="SAM-dependent_MTases_sf"/>
</dbReference>
<evidence type="ECO:0000313" key="5">
    <source>
        <dbReference type="Proteomes" id="UP000422736"/>
    </source>
</evidence>
<gene>
    <name evidence="4" type="primary">TMT1</name>
    <name evidence="4" type="ORF">FIM1_1982</name>
</gene>
<evidence type="ECO:0000256" key="1">
    <source>
        <dbReference type="ARBA" id="ARBA00022603"/>
    </source>
</evidence>
<organism evidence="4 5">
    <name type="scientific">Kluyveromyces marxianus</name>
    <name type="common">Yeast</name>
    <name type="synonym">Candida kefyr</name>
    <dbReference type="NCBI Taxonomy" id="4911"/>
    <lineage>
        <taxon>Eukaryota</taxon>
        <taxon>Fungi</taxon>
        <taxon>Dikarya</taxon>
        <taxon>Ascomycota</taxon>
        <taxon>Saccharomycotina</taxon>
        <taxon>Saccharomycetes</taxon>
        <taxon>Saccharomycetales</taxon>
        <taxon>Saccharomycetaceae</taxon>
        <taxon>Kluyveromyces</taxon>
    </lineage>
</organism>
<keyword evidence="2" id="KW-0808">Transferase</keyword>
<dbReference type="SUPFAM" id="SSF53335">
    <property type="entry name" value="S-adenosyl-L-methionine-dependent methyltransferases"/>
    <property type="match status" value="1"/>
</dbReference>
<name>A0ABX6EYH2_KLUMA</name>